<dbReference type="InterPro" id="IPR055358">
    <property type="entry name" value="CHCR"/>
</dbReference>
<dbReference type="GO" id="GO:0071439">
    <property type="term" value="C:clathrin complex"/>
    <property type="evidence" value="ECO:0007669"/>
    <property type="project" value="TreeGrafter"/>
</dbReference>
<gene>
    <name evidence="1" type="ORF">RFI_29625</name>
</gene>
<dbReference type="SUPFAM" id="SSF48371">
    <property type="entry name" value="ARM repeat"/>
    <property type="match status" value="1"/>
</dbReference>
<protein>
    <submittedName>
        <fullName evidence="1">Clathrin heavy chain</fullName>
    </submittedName>
</protein>
<accession>X6M411</accession>
<dbReference type="OrthoDB" id="1932676at2759"/>
<organism evidence="1 2">
    <name type="scientific">Reticulomyxa filosa</name>
    <dbReference type="NCBI Taxonomy" id="46433"/>
    <lineage>
        <taxon>Eukaryota</taxon>
        <taxon>Sar</taxon>
        <taxon>Rhizaria</taxon>
        <taxon>Retaria</taxon>
        <taxon>Foraminifera</taxon>
        <taxon>Monothalamids</taxon>
        <taxon>Reticulomyxidae</taxon>
        <taxon>Reticulomyxa</taxon>
    </lineage>
</organism>
<reference evidence="1 2" key="1">
    <citation type="journal article" date="2013" name="Curr. Biol.">
        <title>The Genome of the Foraminiferan Reticulomyxa filosa.</title>
        <authorList>
            <person name="Glockner G."/>
            <person name="Hulsmann N."/>
            <person name="Schleicher M."/>
            <person name="Noegel A.A."/>
            <person name="Eichinger L."/>
            <person name="Gallinger C."/>
            <person name="Pawlowski J."/>
            <person name="Sierra R."/>
            <person name="Euteneuer U."/>
            <person name="Pillet L."/>
            <person name="Moustafa A."/>
            <person name="Platzer M."/>
            <person name="Groth M."/>
            <person name="Szafranski K."/>
            <person name="Schliwa M."/>
        </authorList>
    </citation>
    <scope>NUCLEOTIDE SEQUENCE [LARGE SCALE GENOMIC DNA]</scope>
</reference>
<dbReference type="Proteomes" id="UP000023152">
    <property type="component" value="Unassembled WGS sequence"/>
</dbReference>
<dbReference type="GO" id="GO:0032051">
    <property type="term" value="F:clathrin light chain binding"/>
    <property type="evidence" value="ECO:0007669"/>
    <property type="project" value="TreeGrafter"/>
</dbReference>
<sequence>MQSKINHYLFLLPLYLVSLKKRKYNSCNLKHCLSKIESLCHSSCGRDNYKKKGISSKAASFITQVGKQNVFFGYSRIQLAQLALNYILYITNNGFCLLLHFFDCAWEKCDKELVNITNKHEFFKDQARYCVERQDPDLWVLVLAEQNEQRRSLIDQVVSTTLPSNLPNELIKLLERIVLSNSVDYNFCNNKNLQNLLIITAIKAGPTCVAGYVERLDNCVCISEQYKLHEEEFLIYKKLKKGLEATQVLLENLQILNKVLNLLNTGTNQKFG</sequence>
<dbReference type="PANTHER" id="PTHR10292:SF1">
    <property type="entry name" value="CLATHRIN HEAVY CHAIN"/>
    <property type="match status" value="1"/>
</dbReference>
<dbReference type="InterPro" id="IPR016024">
    <property type="entry name" value="ARM-type_fold"/>
</dbReference>
<name>X6M411_RETFI</name>
<dbReference type="PANTHER" id="PTHR10292">
    <property type="entry name" value="CLATHRIN HEAVY CHAIN RELATED"/>
    <property type="match status" value="1"/>
</dbReference>
<dbReference type="EMBL" id="ASPP01025763">
    <property type="protein sequence ID" value="ETO07765.1"/>
    <property type="molecule type" value="Genomic_DNA"/>
</dbReference>
<evidence type="ECO:0000313" key="1">
    <source>
        <dbReference type="EMBL" id="ETO07765.1"/>
    </source>
</evidence>
<proteinExistence type="predicted"/>
<dbReference type="Pfam" id="PF00637">
    <property type="entry name" value="Clathrin"/>
    <property type="match status" value="1"/>
</dbReference>
<keyword evidence="2" id="KW-1185">Reference proteome</keyword>
<dbReference type="AlphaFoldDB" id="X6M411"/>
<dbReference type="GO" id="GO:0006898">
    <property type="term" value="P:receptor-mediated endocytosis"/>
    <property type="evidence" value="ECO:0007669"/>
    <property type="project" value="TreeGrafter"/>
</dbReference>
<comment type="caution">
    <text evidence="1">The sequence shown here is derived from an EMBL/GenBank/DDBJ whole genome shotgun (WGS) entry which is preliminary data.</text>
</comment>
<evidence type="ECO:0000313" key="2">
    <source>
        <dbReference type="Proteomes" id="UP000023152"/>
    </source>
</evidence>
<feature type="non-terminal residue" evidence="1">
    <location>
        <position position="272"/>
    </location>
</feature>